<comment type="caution">
    <text evidence="9">The sequence shown here is derived from an EMBL/GenBank/DDBJ whole genome shotgun (WGS) entry which is preliminary data.</text>
</comment>
<dbReference type="GO" id="GO:0051287">
    <property type="term" value="F:NAD binding"/>
    <property type="evidence" value="ECO:0007669"/>
    <property type="project" value="InterPro"/>
</dbReference>
<evidence type="ECO:0000256" key="4">
    <source>
        <dbReference type="ARBA" id="ARBA00022857"/>
    </source>
</evidence>
<evidence type="ECO:0000256" key="2">
    <source>
        <dbReference type="ARBA" id="ARBA00022571"/>
    </source>
</evidence>
<keyword evidence="5 6" id="KW-0560">Oxidoreductase</keyword>
<dbReference type="Pfam" id="PF01118">
    <property type="entry name" value="Semialdhyde_dh"/>
    <property type="match status" value="1"/>
</dbReference>
<evidence type="ECO:0000313" key="9">
    <source>
        <dbReference type="EMBL" id="NVN40633.1"/>
    </source>
</evidence>
<feature type="active site" evidence="6 7">
    <location>
        <position position="123"/>
    </location>
</feature>
<dbReference type="GO" id="GO:0005737">
    <property type="term" value="C:cytoplasm"/>
    <property type="evidence" value="ECO:0007669"/>
    <property type="project" value="UniProtKB-SubCell"/>
</dbReference>
<dbReference type="Gene3D" id="3.30.360.10">
    <property type="entry name" value="Dihydrodipicolinate Reductase, domain 2"/>
    <property type="match status" value="1"/>
</dbReference>
<dbReference type="InterPro" id="IPR023013">
    <property type="entry name" value="AGPR_AS"/>
</dbReference>
<evidence type="ECO:0000259" key="8">
    <source>
        <dbReference type="SMART" id="SM00859"/>
    </source>
</evidence>
<sequence length="306" mass="32499">MTSPIARARIFIDGEAGTTGLGIRERLTSLPVELLSIDPAARKDPSARRAMMAQADLVVLCLPDAASREAAAMADEMGSTRPRLLDASTAFRVASDWVYGFAEMTPGQADLIATAPNVSNPGCYPTGAIALLRPLIEAGVMDTDHAVSINAVSGYSGGGRTMIEAHEHHGGPAFELYGLGLEHKHVPEIELHARLSRRPLFVPSVGHFRQGMIVSIPLHLADLRGTVRAGDLLDTLRRRYDGSPTVSVAPADAALVAETLAGQDTMELRVHGNDEHRQAVLTARLDNLGKGASGAALQNIRLMLGL</sequence>
<dbReference type="InterPro" id="IPR050085">
    <property type="entry name" value="AGPR"/>
</dbReference>
<evidence type="ECO:0000256" key="6">
    <source>
        <dbReference type="HAMAP-Rule" id="MF_01110"/>
    </source>
</evidence>
<dbReference type="HAMAP" id="MF_01110">
    <property type="entry name" value="ArgC_type2"/>
    <property type="match status" value="1"/>
</dbReference>
<comment type="similarity">
    <text evidence="6">Belongs to the NAGSA dehydrogenase family. Type 2 subfamily.</text>
</comment>
<evidence type="ECO:0000256" key="7">
    <source>
        <dbReference type="PROSITE-ProRule" id="PRU10010"/>
    </source>
</evidence>
<dbReference type="InterPro" id="IPR010136">
    <property type="entry name" value="AGPR_type-2"/>
</dbReference>
<dbReference type="SUPFAM" id="SSF51735">
    <property type="entry name" value="NAD(P)-binding Rossmann-fold domains"/>
    <property type="match status" value="1"/>
</dbReference>
<dbReference type="SUPFAM" id="SSF55347">
    <property type="entry name" value="Glyceraldehyde-3-phosphate dehydrogenase-like, C-terminal domain"/>
    <property type="match status" value="1"/>
</dbReference>
<dbReference type="UniPathway" id="UPA00068">
    <property type="reaction ID" value="UER00108"/>
</dbReference>
<name>A0A850PCK0_9PROT</name>
<evidence type="ECO:0000256" key="3">
    <source>
        <dbReference type="ARBA" id="ARBA00022605"/>
    </source>
</evidence>
<keyword evidence="10" id="KW-1185">Reference proteome</keyword>
<dbReference type="Pfam" id="PF22698">
    <property type="entry name" value="Semialdhyde_dhC_1"/>
    <property type="match status" value="1"/>
</dbReference>
<dbReference type="InterPro" id="IPR000534">
    <property type="entry name" value="Semialdehyde_DH_NAD-bd"/>
</dbReference>
<keyword evidence="2 6" id="KW-0055">Arginine biosynthesis</keyword>
<accession>A0A850PCK0</accession>
<dbReference type="InterPro" id="IPR058924">
    <property type="entry name" value="AGPR_dimerisation_dom"/>
</dbReference>
<comment type="catalytic activity">
    <reaction evidence="6">
        <text>N-acetyl-L-glutamate 5-semialdehyde + phosphate + NADP(+) = N-acetyl-L-glutamyl 5-phosphate + NADPH + H(+)</text>
        <dbReference type="Rhea" id="RHEA:21588"/>
        <dbReference type="ChEBI" id="CHEBI:15378"/>
        <dbReference type="ChEBI" id="CHEBI:29123"/>
        <dbReference type="ChEBI" id="CHEBI:43474"/>
        <dbReference type="ChEBI" id="CHEBI:57783"/>
        <dbReference type="ChEBI" id="CHEBI:57936"/>
        <dbReference type="ChEBI" id="CHEBI:58349"/>
        <dbReference type="EC" id="1.2.1.38"/>
    </reaction>
</comment>
<dbReference type="SMART" id="SM00859">
    <property type="entry name" value="Semialdhyde_dh"/>
    <property type="match status" value="1"/>
</dbReference>
<keyword evidence="4 6" id="KW-0521">NADP</keyword>
<organism evidence="9 10">
    <name type="scientific">Ameyamaea chiangmaiensis</name>
    <dbReference type="NCBI Taxonomy" id="442969"/>
    <lineage>
        <taxon>Bacteria</taxon>
        <taxon>Pseudomonadati</taxon>
        <taxon>Pseudomonadota</taxon>
        <taxon>Alphaproteobacteria</taxon>
        <taxon>Acetobacterales</taxon>
        <taxon>Acetobacteraceae</taxon>
        <taxon>Ameyamaea</taxon>
    </lineage>
</organism>
<keyword evidence="1 6" id="KW-0963">Cytoplasm</keyword>
<dbReference type="PANTHER" id="PTHR32338">
    <property type="entry name" value="N-ACETYL-GAMMA-GLUTAMYL-PHOSPHATE REDUCTASE, CHLOROPLASTIC-RELATED-RELATED"/>
    <property type="match status" value="1"/>
</dbReference>
<reference evidence="9 10" key="1">
    <citation type="submission" date="2020-06" db="EMBL/GenBank/DDBJ databases">
        <title>Description of novel acetic acid bacteria.</title>
        <authorList>
            <person name="Sombolestani A."/>
        </authorList>
    </citation>
    <scope>NUCLEOTIDE SEQUENCE [LARGE SCALE GENOMIC DNA]</scope>
    <source>
        <strain evidence="9 10">LMG 27010</strain>
    </source>
</reference>
<comment type="function">
    <text evidence="6">Catalyzes the NADPH-dependent reduction of N-acetyl-5-glutamyl phosphate to yield N-acetyl-L-glutamate 5-semialdehyde.</text>
</comment>
<comment type="subcellular location">
    <subcellularLocation>
        <location evidence="6">Cytoplasm</location>
    </subcellularLocation>
</comment>
<feature type="domain" description="Semialdehyde dehydrogenase NAD-binding" evidence="8">
    <location>
        <begin position="9"/>
        <end position="112"/>
    </location>
</feature>
<dbReference type="NCBIfam" id="TIGR01851">
    <property type="entry name" value="argC_other"/>
    <property type="match status" value="1"/>
</dbReference>
<dbReference type="GO" id="GO:0006526">
    <property type="term" value="P:L-arginine biosynthetic process"/>
    <property type="evidence" value="ECO:0007669"/>
    <property type="project" value="UniProtKB-UniRule"/>
</dbReference>
<evidence type="ECO:0000313" key="10">
    <source>
        <dbReference type="Proteomes" id="UP000585665"/>
    </source>
</evidence>
<dbReference type="PROSITE" id="PS01224">
    <property type="entry name" value="ARGC"/>
    <property type="match status" value="1"/>
</dbReference>
<gene>
    <name evidence="6 9" type="primary">argC</name>
    <name evidence="9" type="ORF">HUK82_08665</name>
</gene>
<evidence type="ECO:0000256" key="5">
    <source>
        <dbReference type="ARBA" id="ARBA00023002"/>
    </source>
</evidence>
<dbReference type="InterPro" id="IPR036291">
    <property type="entry name" value="NAD(P)-bd_dom_sf"/>
</dbReference>
<dbReference type="CDD" id="cd23935">
    <property type="entry name" value="AGPR_2_C"/>
    <property type="match status" value="1"/>
</dbReference>
<comment type="pathway">
    <text evidence="6">Amino-acid biosynthesis; L-arginine biosynthesis; N(2)-acetyl-L-ornithine from L-glutamate: step 3/4.</text>
</comment>
<protein>
    <recommendedName>
        <fullName evidence="6">N-acetyl-gamma-glutamyl-phosphate reductase</fullName>
        <shortName evidence="6">AGPR</shortName>
        <ecNumber evidence="6">1.2.1.38</ecNumber>
    </recommendedName>
    <alternativeName>
        <fullName evidence="6">N-acetyl-glutamate semialdehyde dehydrogenase</fullName>
        <shortName evidence="6">NAGSA dehydrogenase</shortName>
    </alternativeName>
</protein>
<keyword evidence="3 6" id="KW-0028">Amino-acid biosynthesis</keyword>
<dbReference type="EMBL" id="JABXXR010000055">
    <property type="protein sequence ID" value="NVN40633.1"/>
    <property type="molecule type" value="Genomic_DNA"/>
</dbReference>
<dbReference type="AlphaFoldDB" id="A0A850PCK0"/>
<evidence type="ECO:0000256" key="1">
    <source>
        <dbReference type="ARBA" id="ARBA00022490"/>
    </source>
</evidence>
<proteinExistence type="inferred from homology"/>
<dbReference type="PANTHER" id="PTHR32338:SF10">
    <property type="entry name" value="N-ACETYL-GAMMA-GLUTAMYL-PHOSPHATE REDUCTASE, CHLOROPLASTIC-RELATED"/>
    <property type="match status" value="1"/>
</dbReference>
<dbReference type="GO" id="GO:0003942">
    <property type="term" value="F:N-acetyl-gamma-glutamyl-phosphate reductase activity"/>
    <property type="evidence" value="ECO:0007669"/>
    <property type="project" value="UniProtKB-UniRule"/>
</dbReference>
<dbReference type="Proteomes" id="UP000585665">
    <property type="component" value="Unassembled WGS sequence"/>
</dbReference>
<dbReference type="Gene3D" id="3.40.50.720">
    <property type="entry name" value="NAD(P)-binding Rossmann-like Domain"/>
    <property type="match status" value="1"/>
</dbReference>
<dbReference type="EC" id="1.2.1.38" evidence="6"/>
<dbReference type="RefSeq" id="WP_176613591.1">
    <property type="nucleotide sequence ID" value="NZ_JABXXR010000055.1"/>
</dbReference>